<dbReference type="Gene3D" id="3.90.70.80">
    <property type="match status" value="1"/>
</dbReference>
<dbReference type="GO" id="GO:0005634">
    <property type="term" value="C:nucleus"/>
    <property type="evidence" value="ECO:0007669"/>
    <property type="project" value="TreeGrafter"/>
</dbReference>
<comment type="catalytic activity">
    <reaction evidence="1 11">
        <text>Thiol-dependent hydrolysis of ester, thioester, amide, peptide and isopeptide bonds formed by the C-terminal Gly of ubiquitin (a 76-residue protein attached to proteins as an intracellular targeting signal).</text>
        <dbReference type="EC" id="3.4.19.12"/>
    </reaction>
</comment>
<comment type="subcellular location">
    <subcellularLocation>
        <location evidence="2 11">Cytoplasm</location>
    </subcellularLocation>
</comment>
<feature type="compositionally biased region" description="Polar residues" evidence="12">
    <location>
        <begin position="177"/>
        <end position="187"/>
    </location>
</feature>
<evidence type="ECO:0000256" key="2">
    <source>
        <dbReference type="ARBA" id="ARBA00004496"/>
    </source>
</evidence>
<evidence type="ECO:0000256" key="7">
    <source>
        <dbReference type="ARBA" id="ARBA00022786"/>
    </source>
</evidence>
<dbReference type="PANTHER" id="PTHR13312:SF0">
    <property type="entry name" value="UBIQUITIN THIOESTERASE OTU1"/>
    <property type="match status" value="1"/>
</dbReference>
<keyword evidence="8 11" id="KW-0378">Hydrolase</keyword>
<dbReference type="InterPro" id="IPR048857">
    <property type="entry name" value="OTU1_Ubl"/>
</dbReference>
<comment type="function">
    <text evidence="11">Hydrolase that can remove conjugated ubiquitin from proteins and may therefore play an important regulatory role at the level of protein turnover by preventing degradation.</text>
</comment>
<dbReference type="CDD" id="cd22745">
    <property type="entry name" value="OTU_OTU1"/>
    <property type="match status" value="1"/>
</dbReference>
<dbReference type="InterPro" id="IPR029071">
    <property type="entry name" value="Ubiquitin-like_domsf"/>
</dbReference>
<keyword evidence="10" id="KW-0862">Zinc</keyword>
<keyword evidence="9 11" id="KW-0788">Thiol protease</keyword>
<dbReference type="InterPro" id="IPR003323">
    <property type="entry name" value="OTU_dom"/>
</dbReference>
<dbReference type="PROSITE" id="PS50802">
    <property type="entry name" value="OTU"/>
    <property type="match status" value="1"/>
</dbReference>
<evidence type="ECO:0000256" key="8">
    <source>
        <dbReference type="ARBA" id="ARBA00022801"/>
    </source>
</evidence>
<evidence type="ECO:0000256" key="1">
    <source>
        <dbReference type="ARBA" id="ARBA00000707"/>
    </source>
</evidence>
<feature type="compositionally biased region" description="Polar residues" evidence="12">
    <location>
        <begin position="83"/>
        <end position="98"/>
    </location>
</feature>
<dbReference type="GO" id="GO:0005829">
    <property type="term" value="C:cytosol"/>
    <property type="evidence" value="ECO:0007669"/>
    <property type="project" value="TreeGrafter"/>
</dbReference>
<keyword evidence="4" id="KW-0645">Protease</keyword>
<keyword evidence="5" id="KW-0479">Metal-binding</keyword>
<dbReference type="SUPFAM" id="SSF54001">
    <property type="entry name" value="Cysteine proteinases"/>
    <property type="match status" value="1"/>
</dbReference>
<dbReference type="InterPro" id="IPR038765">
    <property type="entry name" value="Papain-like_cys_pep_sf"/>
</dbReference>
<keyword evidence="6" id="KW-0863">Zinc-finger</keyword>
<dbReference type="CDD" id="cd17059">
    <property type="entry name" value="Ubl_OTU1"/>
    <property type="match status" value="1"/>
</dbReference>
<dbReference type="GO" id="GO:0016579">
    <property type="term" value="P:protein deubiquitination"/>
    <property type="evidence" value="ECO:0007669"/>
    <property type="project" value="TreeGrafter"/>
</dbReference>
<proteinExistence type="predicted"/>
<dbReference type="EC" id="3.4.19.12" evidence="11"/>
<dbReference type="Pfam" id="PF02338">
    <property type="entry name" value="OTU"/>
    <property type="match status" value="1"/>
</dbReference>
<evidence type="ECO:0000256" key="11">
    <source>
        <dbReference type="RuleBase" id="RU367104"/>
    </source>
</evidence>
<evidence type="ECO:0000313" key="15">
    <source>
        <dbReference type="Proteomes" id="UP000827284"/>
    </source>
</evidence>
<dbReference type="Pfam" id="PF24560">
    <property type="entry name" value="zf-C2H2_OTU1_C"/>
    <property type="match status" value="1"/>
</dbReference>
<dbReference type="PROSITE" id="PS00028">
    <property type="entry name" value="ZINC_FINGER_C2H2_1"/>
    <property type="match status" value="1"/>
</dbReference>
<evidence type="ECO:0000256" key="10">
    <source>
        <dbReference type="ARBA" id="ARBA00022833"/>
    </source>
</evidence>
<evidence type="ECO:0000256" key="12">
    <source>
        <dbReference type="SAM" id="MobiDB-lite"/>
    </source>
</evidence>
<evidence type="ECO:0000256" key="6">
    <source>
        <dbReference type="ARBA" id="ARBA00022771"/>
    </source>
</evidence>
<reference evidence="14" key="2">
    <citation type="journal article" date="2022" name="Microbiol. Resour. Announc.">
        <title>Whole-Genome Sequence of Entomortierella parvispora E1425, a Mucoromycotan Fungus Associated with Burkholderiaceae-Related Endosymbiotic Bacteria.</title>
        <authorList>
            <person name="Herlambang A."/>
            <person name="Guo Y."/>
            <person name="Takashima Y."/>
            <person name="Narisawa K."/>
            <person name="Ohta H."/>
            <person name="Nishizawa T."/>
        </authorList>
    </citation>
    <scope>NUCLEOTIDE SEQUENCE</scope>
    <source>
        <strain evidence="14">E1425</strain>
    </source>
</reference>
<evidence type="ECO:0000256" key="5">
    <source>
        <dbReference type="ARBA" id="ARBA00022723"/>
    </source>
</evidence>
<accession>A0A9P3H3E0</accession>
<dbReference type="GO" id="GO:0008270">
    <property type="term" value="F:zinc ion binding"/>
    <property type="evidence" value="ECO:0007669"/>
    <property type="project" value="UniProtKB-KW"/>
</dbReference>
<feature type="region of interest" description="Disordered" evidence="12">
    <location>
        <begin position="73"/>
        <end position="108"/>
    </location>
</feature>
<feature type="compositionally biased region" description="Low complexity" evidence="12">
    <location>
        <begin position="99"/>
        <end position="108"/>
    </location>
</feature>
<evidence type="ECO:0000256" key="4">
    <source>
        <dbReference type="ARBA" id="ARBA00022670"/>
    </source>
</evidence>
<dbReference type="EMBL" id="BQFW01000002">
    <property type="protein sequence ID" value="GJJ69312.1"/>
    <property type="molecule type" value="Genomic_DNA"/>
</dbReference>
<sequence length="398" mass="42781">MRLRIRHKDGMATLTSLTEQSTLLELHNEIAREVKTPAARLELKTGYPPKPLLIDSSSAQSSLQSLGIKDGEQIMTSERPDGSVSSFEFGSTSAASEPTVTSSAPTAQAATATSHAAAFQPPKAVGGLAFGSRPLIPLSGANSAFQAKPVAGAHPFGGLSTVDSSYKPPTPAPAPVSNLTAGPSGSVGSVRVRDQGILVVREVEDDNSCLFNAVAYTLDPSMKSNIAALRHIIAKAIEANPDDYSDAVLGRPRKDYCDWIRRENSWGGAIELAIFSEHYNIEIDSIDVSTNRVDRFGEGKFTQRALLMYSGIHYDAVALTPGLDIPEECDQTQFDIATSEEIINAGIQLSIKLKQAHKYTDVANFTLRCSVCQAGLKGEKDAQQHAQQTMHTSFEEYK</sequence>
<gene>
    <name evidence="14" type="ORF">EMPS_01658</name>
</gene>
<keyword evidence="3 11" id="KW-0963">Cytoplasm</keyword>
<name>A0A9P3H3E0_9FUNG</name>
<dbReference type="OrthoDB" id="65596at2759"/>
<dbReference type="SUPFAM" id="SSF54236">
    <property type="entry name" value="Ubiquitin-like"/>
    <property type="match status" value="1"/>
</dbReference>
<dbReference type="AlphaFoldDB" id="A0A9P3H3E0"/>
<evidence type="ECO:0000313" key="14">
    <source>
        <dbReference type="EMBL" id="GJJ69312.1"/>
    </source>
</evidence>
<dbReference type="Pfam" id="PF21403">
    <property type="entry name" value="OTU1_UBXL"/>
    <property type="match status" value="1"/>
</dbReference>
<dbReference type="Gene3D" id="3.10.20.90">
    <property type="entry name" value="Phosphatidylinositol 3-kinase Catalytic Subunit, Chain A, domain 1"/>
    <property type="match status" value="1"/>
</dbReference>
<dbReference type="PANTHER" id="PTHR13312">
    <property type="entry name" value="HIV-INDUCED PROTEIN-7-LIKE PROTEASE"/>
    <property type="match status" value="1"/>
</dbReference>
<dbReference type="Proteomes" id="UP000827284">
    <property type="component" value="Unassembled WGS sequence"/>
</dbReference>
<feature type="region of interest" description="Disordered" evidence="12">
    <location>
        <begin position="162"/>
        <end position="187"/>
    </location>
</feature>
<organism evidence="14 15">
    <name type="scientific">Entomortierella parvispora</name>
    <dbReference type="NCBI Taxonomy" id="205924"/>
    <lineage>
        <taxon>Eukaryota</taxon>
        <taxon>Fungi</taxon>
        <taxon>Fungi incertae sedis</taxon>
        <taxon>Mucoromycota</taxon>
        <taxon>Mortierellomycotina</taxon>
        <taxon>Mortierellomycetes</taxon>
        <taxon>Mortierellales</taxon>
        <taxon>Mortierellaceae</taxon>
        <taxon>Entomortierella</taxon>
    </lineage>
</organism>
<dbReference type="GO" id="GO:0004843">
    <property type="term" value="F:cysteine-type deubiquitinase activity"/>
    <property type="evidence" value="ECO:0007669"/>
    <property type="project" value="UniProtKB-UniRule"/>
</dbReference>
<dbReference type="InterPro" id="IPR013087">
    <property type="entry name" value="Znf_C2H2_type"/>
</dbReference>
<keyword evidence="7 11" id="KW-0833">Ubl conjugation pathway</keyword>
<dbReference type="InterPro" id="IPR057766">
    <property type="entry name" value="Znf-C2H2_OTU1-like_C"/>
</dbReference>
<keyword evidence="15" id="KW-1185">Reference proteome</keyword>
<evidence type="ECO:0000256" key="3">
    <source>
        <dbReference type="ARBA" id="ARBA00022490"/>
    </source>
</evidence>
<evidence type="ECO:0000259" key="13">
    <source>
        <dbReference type="PROSITE" id="PS50802"/>
    </source>
</evidence>
<reference evidence="14" key="1">
    <citation type="submission" date="2021-11" db="EMBL/GenBank/DDBJ databases">
        <authorList>
            <person name="Herlambang A."/>
            <person name="Guo Y."/>
            <person name="Takashima Y."/>
            <person name="Nishizawa T."/>
        </authorList>
    </citation>
    <scope>NUCLEOTIDE SEQUENCE</scope>
    <source>
        <strain evidence="14">E1425</strain>
    </source>
</reference>
<dbReference type="GO" id="GO:0036503">
    <property type="term" value="P:ERAD pathway"/>
    <property type="evidence" value="ECO:0007669"/>
    <property type="project" value="TreeGrafter"/>
</dbReference>
<feature type="domain" description="OTU" evidence="13">
    <location>
        <begin position="198"/>
        <end position="320"/>
    </location>
</feature>
<protein>
    <recommendedName>
        <fullName evidence="11">Ubiquitin thioesterase OTU</fullName>
        <ecNumber evidence="11">3.4.19.12</ecNumber>
    </recommendedName>
</protein>
<dbReference type="GO" id="GO:0030968">
    <property type="term" value="P:endoplasmic reticulum unfolded protein response"/>
    <property type="evidence" value="ECO:0007669"/>
    <property type="project" value="TreeGrafter"/>
</dbReference>
<evidence type="ECO:0000256" key="9">
    <source>
        <dbReference type="ARBA" id="ARBA00022807"/>
    </source>
</evidence>
<comment type="caution">
    <text evidence="14">The sequence shown here is derived from an EMBL/GenBank/DDBJ whole genome shotgun (WGS) entry which is preliminary data.</text>
</comment>
<dbReference type="FunFam" id="3.90.70.80:FF:000016">
    <property type="entry name" value="Putative ubiquitin thioesterase otu1"/>
    <property type="match status" value="1"/>
</dbReference>